<feature type="transmembrane region" description="Helical" evidence="11">
    <location>
        <begin position="7"/>
        <end position="23"/>
    </location>
</feature>
<dbReference type="GO" id="GO:0030166">
    <property type="term" value="P:proteoglycan biosynthetic process"/>
    <property type="evidence" value="ECO:0007669"/>
    <property type="project" value="TreeGrafter"/>
</dbReference>
<proteinExistence type="inferred from homology"/>
<dbReference type="GO" id="GO:0016051">
    <property type="term" value="P:carbohydrate biosynthetic process"/>
    <property type="evidence" value="ECO:0007669"/>
    <property type="project" value="InterPro"/>
</dbReference>
<dbReference type="Ensembl" id="ENSPNAT00000014724.2">
    <property type="protein sequence ID" value="ENSPNAP00000008620.2"/>
    <property type="gene ID" value="ENSPNAG00000034253.1"/>
</dbReference>
<dbReference type="Proteomes" id="UP001501920">
    <property type="component" value="Chromosome 4"/>
</dbReference>
<dbReference type="EC" id="2.8.2.-" evidence="11"/>
<dbReference type="InterPro" id="IPR018011">
    <property type="entry name" value="Carb_sulfotrans_8-10"/>
</dbReference>
<keyword evidence="7 11" id="KW-0333">Golgi apparatus</keyword>
<keyword evidence="4 11" id="KW-0812">Transmembrane</keyword>
<reference evidence="12" key="2">
    <citation type="submission" date="2025-08" db="UniProtKB">
        <authorList>
            <consortium name="Ensembl"/>
        </authorList>
    </citation>
    <scope>IDENTIFICATION</scope>
</reference>
<keyword evidence="3 11" id="KW-0808">Transferase</keyword>
<reference evidence="12" key="3">
    <citation type="submission" date="2025-09" db="UniProtKB">
        <authorList>
            <consortium name="Ensembl"/>
        </authorList>
    </citation>
    <scope>IDENTIFICATION</scope>
</reference>
<dbReference type="GeneTree" id="ENSGT00940000156614"/>
<keyword evidence="5 11" id="KW-0735">Signal-anchor</keyword>
<evidence type="ECO:0000256" key="8">
    <source>
        <dbReference type="ARBA" id="ARBA00023136"/>
    </source>
</evidence>
<evidence type="ECO:0000313" key="12">
    <source>
        <dbReference type="Ensembl" id="ENSPNAP00000008620.2"/>
    </source>
</evidence>
<protein>
    <recommendedName>
        <fullName evidence="11">Carbohydrate sulfotransferase</fullName>
        <ecNumber evidence="11">2.8.2.-</ecNumber>
    </recommendedName>
</protein>
<accession>A0A3B4CBG7</accession>
<evidence type="ECO:0000256" key="10">
    <source>
        <dbReference type="ARBA" id="ARBA00023277"/>
    </source>
</evidence>
<dbReference type="OMA" id="HHFISSQ"/>
<dbReference type="STRING" id="42514.ENSPNAP00000008620"/>
<dbReference type="InterPro" id="IPR005331">
    <property type="entry name" value="Sulfotransferase"/>
</dbReference>
<dbReference type="PANTHER" id="PTHR12137">
    <property type="entry name" value="CARBOHYDRATE SULFOTRANSFERASE"/>
    <property type="match status" value="1"/>
</dbReference>
<dbReference type="GO" id="GO:0000139">
    <property type="term" value="C:Golgi membrane"/>
    <property type="evidence" value="ECO:0007669"/>
    <property type="project" value="UniProtKB-SubCell"/>
</dbReference>
<keyword evidence="10 11" id="KW-0119">Carbohydrate metabolism</keyword>
<evidence type="ECO:0000256" key="11">
    <source>
        <dbReference type="RuleBase" id="RU364020"/>
    </source>
</evidence>
<evidence type="ECO:0000256" key="1">
    <source>
        <dbReference type="ARBA" id="ARBA00004323"/>
    </source>
</evidence>
<evidence type="ECO:0000256" key="6">
    <source>
        <dbReference type="ARBA" id="ARBA00022989"/>
    </source>
</evidence>
<evidence type="ECO:0000256" key="4">
    <source>
        <dbReference type="ARBA" id="ARBA00022692"/>
    </source>
</evidence>
<dbReference type="Pfam" id="PF03567">
    <property type="entry name" value="Sulfotransfer_2"/>
    <property type="match status" value="1"/>
</dbReference>
<reference evidence="12 13" key="1">
    <citation type="submission" date="2020-10" db="EMBL/GenBank/DDBJ databases">
        <title>Pygocentrus nattereri (red-bellied piranha) genome, fPygNat1, primary haplotype.</title>
        <authorList>
            <person name="Myers G."/>
            <person name="Meyer A."/>
            <person name="Karagic N."/>
            <person name="Pippel M."/>
            <person name="Winkler S."/>
            <person name="Tracey A."/>
            <person name="Wood J."/>
            <person name="Formenti G."/>
            <person name="Howe K."/>
            <person name="Fedrigo O."/>
            <person name="Jarvis E.D."/>
        </authorList>
    </citation>
    <scope>NUCLEOTIDE SEQUENCE [LARGE SCALE GENOMIC DNA]</scope>
</reference>
<sequence>MKKLRHFYFVLILGGVLLMYYGNRHWTDRNEAEEFHRAPPLSTSLFEPELGYSEPHLRTVNRTSNESNYYNLIWNGFGYFNKETDEEDDLLEDPQLENRKCEWKIHSSPIPLELKHRQYARKKLIHDLCDSNGTLGFNGKWQTIDDIPSWELANLLVDDRHGIIYCYVPKVACTEWKRLMIVLSESLKVNGVPYRDPSDIPVELIHGNSTRYLNRYNRTVMKQKLQQYKKFMFVREPFIRLISAYRDKFQKENEQYYQQYGIPILKRIGKIPNPPASVKEALAAGIAPSFSTFIQYILSLPADSYELLDEHWRQTARLCHPCQIHYDFIGKMETMEEDAAHLLRMLRVDNIVQFPKIKSSTTDENWMKTWFPTITADSRRKLFKLFETDYKLFGYQVPEYLLQP</sequence>
<evidence type="ECO:0000256" key="5">
    <source>
        <dbReference type="ARBA" id="ARBA00022968"/>
    </source>
</evidence>
<dbReference type="GO" id="GO:0008146">
    <property type="term" value="F:sulfotransferase activity"/>
    <property type="evidence" value="ECO:0007669"/>
    <property type="project" value="InterPro"/>
</dbReference>
<name>A0A3B4CBG7_PYGNA</name>
<comment type="similarity">
    <text evidence="2 11">Belongs to the sulfotransferase 2 family.</text>
</comment>
<dbReference type="PANTHER" id="PTHR12137:SF4">
    <property type="entry name" value="CARBOHYDRATE SULFOTRANSFERASE 12"/>
    <property type="match status" value="1"/>
</dbReference>
<dbReference type="AlphaFoldDB" id="A0A3B4CBG7"/>
<keyword evidence="9 11" id="KW-0325">Glycoprotein</keyword>
<organism evidence="12 13">
    <name type="scientific">Pygocentrus nattereri</name>
    <name type="common">Red-bellied piranha</name>
    <dbReference type="NCBI Taxonomy" id="42514"/>
    <lineage>
        <taxon>Eukaryota</taxon>
        <taxon>Metazoa</taxon>
        <taxon>Chordata</taxon>
        <taxon>Craniata</taxon>
        <taxon>Vertebrata</taxon>
        <taxon>Euteleostomi</taxon>
        <taxon>Actinopterygii</taxon>
        <taxon>Neopterygii</taxon>
        <taxon>Teleostei</taxon>
        <taxon>Ostariophysi</taxon>
        <taxon>Characiformes</taxon>
        <taxon>Characoidei</taxon>
        <taxon>Pygocentrus</taxon>
    </lineage>
</organism>
<evidence type="ECO:0000256" key="7">
    <source>
        <dbReference type="ARBA" id="ARBA00023034"/>
    </source>
</evidence>
<keyword evidence="13" id="KW-1185">Reference proteome</keyword>
<evidence type="ECO:0000313" key="13">
    <source>
        <dbReference type="Proteomes" id="UP001501920"/>
    </source>
</evidence>
<keyword evidence="6 11" id="KW-1133">Transmembrane helix</keyword>
<evidence type="ECO:0000256" key="3">
    <source>
        <dbReference type="ARBA" id="ARBA00022679"/>
    </source>
</evidence>
<keyword evidence="8 11" id="KW-0472">Membrane</keyword>
<comment type="subcellular location">
    <subcellularLocation>
        <location evidence="1 11">Golgi apparatus membrane</location>
        <topology evidence="1 11">Single-pass type II membrane protein</topology>
    </subcellularLocation>
</comment>
<evidence type="ECO:0000256" key="2">
    <source>
        <dbReference type="ARBA" id="ARBA00006339"/>
    </source>
</evidence>
<evidence type="ECO:0000256" key="9">
    <source>
        <dbReference type="ARBA" id="ARBA00023180"/>
    </source>
</evidence>
<gene>
    <name evidence="12" type="primary">CHST12</name>
</gene>